<gene>
    <name evidence="2" type="ORF">GGQ99_004760</name>
</gene>
<evidence type="ECO:0000313" key="3">
    <source>
        <dbReference type="Proteomes" id="UP000539538"/>
    </source>
</evidence>
<comment type="caution">
    <text evidence="2">The sequence shown here is derived from an EMBL/GenBank/DDBJ whole genome shotgun (WGS) entry which is preliminary data.</text>
</comment>
<protein>
    <submittedName>
        <fullName evidence="2">Uncharacterized protein</fullName>
    </submittedName>
</protein>
<name>A0ABR6L845_9HYPH</name>
<accession>A0ABR6L845</accession>
<proteinExistence type="predicted"/>
<keyword evidence="3" id="KW-1185">Reference proteome</keyword>
<feature type="transmembrane region" description="Helical" evidence="1">
    <location>
        <begin position="12"/>
        <end position="33"/>
    </location>
</feature>
<dbReference type="EMBL" id="JACHOT010000009">
    <property type="protein sequence ID" value="MBB4652976.1"/>
    <property type="molecule type" value="Genomic_DNA"/>
</dbReference>
<evidence type="ECO:0000256" key="1">
    <source>
        <dbReference type="SAM" id="Phobius"/>
    </source>
</evidence>
<organism evidence="2 3">
    <name type="scientific">Aminobacter niigataensis</name>
    <dbReference type="NCBI Taxonomy" id="83265"/>
    <lineage>
        <taxon>Bacteria</taxon>
        <taxon>Pseudomonadati</taxon>
        <taxon>Pseudomonadota</taxon>
        <taxon>Alphaproteobacteria</taxon>
        <taxon>Hyphomicrobiales</taxon>
        <taxon>Phyllobacteriaceae</taxon>
        <taxon>Aminobacter</taxon>
    </lineage>
</organism>
<reference evidence="2 3" key="1">
    <citation type="submission" date="2020-08" db="EMBL/GenBank/DDBJ databases">
        <title>Genomic Encyclopedia of Type Strains, Phase IV (KMG-IV): sequencing the most valuable type-strain genomes for metagenomic binning, comparative biology and taxonomic classification.</title>
        <authorList>
            <person name="Goeker M."/>
        </authorList>
    </citation>
    <scope>NUCLEOTIDE SEQUENCE [LARGE SCALE GENOMIC DNA]</scope>
    <source>
        <strain evidence="2 3">DSM 7050</strain>
    </source>
</reference>
<keyword evidence="1" id="KW-0472">Membrane</keyword>
<sequence>MQFRTPHIVSHALPVVVFIAALVLIIGVVAGIIEPVEPR</sequence>
<keyword evidence="1" id="KW-0812">Transmembrane</keyword>
<keyword evidence="1" id="KW-1133">Transmembrane helix</keyword>
<evidence type="ECO:0000313" key="2">
    <source>
        <dbReference type="EMBL" id="MBB4652976.1"/>
    </source>
</evidence>
<dbReference type="Proteomes" id="UP000539538">
    <property type="component" value="Unassembled WGS sequence"/>
</dbReference>